<comment type="caution">
    <text evidence="1">The sequence shown here is derived from an EMBL/GenBank/DDBJ whole genome shotgun (WGS) entry which is preliminary data.</text>
</comment>
<sequence>MRRFLSFHRCQRIVAANAPFRLAFGRCLSCSSRWSHHRQNSEKLPEPVKECGSDWDQMSVAKEQEVKQCRTDSPISSHLGQGRGGPIRNSRAFSIYTVLARNQLENERSGKLYDIQS</sequence>
<proteinExistence type="predicted"/>
<organism evidence="1 2">
    <name type="scientific">Stylosanthes scabra</name>
    <dbReference type="NCBI Taxonomy" id="79078"/>
    <lineage>
        <taxon>Eukaryota</taxon>
        <taxon>Viridiplantae</taxon>
        <taxon>Streptophyta</taxon>
        <taxon>Embryophyta</taxon>
        <taxon>Tracheophyta</taxon>
        <taxon>Spermatophyta</taxon>
        <taxon>Magnoliopsida</taxon>
        <taxon>eudicotyledons</taxon>
        <taxon>Gunneridae</taxon>
        <taxon>Pentapetalae</taxon>
        <taxon>rosids</taxon>
        <taxon>fabids</taxon>
        <taxon>Fabales</taxon>
        <taxon>Fabaceae</taxon>
        <taxon>Papilionoideae</taxon>
        <taxon>50 kb inversion clade</taxon>
        <taxon>dalbergioids sensu lato</taxon>
        <taxon>Dalbergieae</taxon>
        <taxon>Pterocarpus clade</taxon>
        <taxon>Stylosanthes</taxon>
    </lineage>
</organism>
<evidence type="ECO:0000313" key="2">
    <source>
        <dbReference type="Proteomes" id="UP001341840"/>
    </source>
</evidence>
<evidence type="ECO:0000313" key="1">
    <source>
        <dbReference type="EMBL" id="MED6148083.1"/>
    </source>
</evidence>
<reference evidence="1 2" key="1">
    <citation type="journal article" date="2023" name="Plants (Basel)">
        <title>Bridging the Gap: Combining Genomics and Transcriptomics Approaches to Understand Stylosanthes scabra, an Orphan Legume from the Brazilian Caatinga.</title>
        <authorList>
            <person name="Ferreira-Neto J.R.C."/>
            <person name="da Silva M.D."/>
            <person name="Binneck E."/>
            <person name="de Melo N.F."/>
            <person name="da Silva R.H."/>
            <person name="de Melo A.L.T.M."/>
            <person name="Pandolfi V."/>
            <person name="Bustamante F.O."/>
            <person name="Brasileiro-Vidal A.C."/>
            <person name="Benko-Iseppon A.M."/>
        </authorList>
    </citation>
    <scope>NUCLEOTIDE SEQUENCE [LARGE SCALE GENOMIC DNA]</scope>
    <source>
        <tissue evidence="1">Leaves</tissue>
    </source>
</reference>
<protein>
    <submittedName>
        <fullName evidence="1">Uncharacterized protein</fullName>
    </submittedName>
</protein>
<keyword evidence="2" id="KW-1185">Reference proteome</keyword>
<gene>
    <name evidence="1" type="ORF">PIB30_049868</name>
</gene>
<dbReference type="Proteomes" id="UP001341840">
    <property type="component" value="Unassembled WGS sequence"/>
</dbReference>
<name>A0ABU6TJM7_9FABA</name>
<accession>A0ABU6TJM7</accession>
<dbReference type="EMBL" id="JASCZI010090959">
    <property type="protein sequence ID" value="MED6148083.1"/>
    <property type="molecule type" value="Genomic_DNA"/>
</dbReference>